<name>A6IAE6_RAT</name>
<dbReference type="EMBL" id="CH473957">
    <property type="protein sequence ID" value="EDL91064.1"/>
    <property type="molecule type" value="Genomic_DNA"/>
</dbReference>
<protein>
    <submittedName>
        <fullName evidence="1">RCG56056</fullName>
    </submittedName>
</protein>
<accession>A6IAE6</accession>
<organism evidence="1 2">
    <name type="scientific">Rattus norvegicus</name>
    <name type="common">Rat</name>
    <dbReference type="NCBI Taxonomy" id="10116"/>
    <lineage>
        <taxon>Eukaryota</taxon>
        <taxon>Metazoa</taxon>
        <taxon>Chordata</taxon>
        <taxon>Craniata</taxon>
        <taxon>Vertebrata</taxon>
        <taxon>Euteleostomi</taxon>
        <taxon>Mammalia</taxon>
        <taxon>Eutheria</taxon>
        <taxon>Euarchontoglires</taxon>
        <taxon>Glires</taxon>
        <taxon>Rodentia</taxon>
        <taxon>Myomorpha</taxon>
        <taxon>Muroidea</taxon>
        <taxon>Muridae</taxon>
        <taxon>Murinae</taxon>
        <taxon>Rattus</taxon>
    </lineage>
</organism>
<proteinExistence type="predicted"/>
<evidence type="ECO:0000313" key="1">
    <source>
        <dbReference type="EMBL" id="EDL91064.1"/>
    </source>
</evidence>
<dbReference type="Proteomes" id="UP000234681">
    <property type="component" value="Chromosome 4"/>
</dbReference>
<dbReference type="AlphaFoldDB" id="A6IAE6"/>
<reference evidence="2" key="1">
    <citation type="submission" date="2005-09" db="EMBL/GenBank/DDBJ databases">
        <authorList>
            <person name="Mural R.J."/>
            <person name="Li P.W."/>
            <person name="Adams M.D."/>
            <person name="Amanatides P.G."/>
            <person name="Baden-Tillson H."/>
            <person name="Barnstead M."/>
            <person name="Chin S.H."/>
            <person name="Dew I."/>
            <person name="Evans C.A."/>
            <person name="Ferriera S."/>
            <person name="Flanigan M."/>
            <person name="Fosler C."/>
            <person name="Glodek A."/>
            <person name="Gu Z."/>
            <person name="Holt R.A."/>
            <person name="Jennings D."/>
            <person name="Kraft C.L."/>
            <person name="Lu F."/>
            <person name="Nguyen T."/>
            <person name="Nusskern D.R."/>
            <person name="Pfannkoch C.M."/>
            <person name="Sitter C."/>
            <person name="Sutton G.G."/>
            <person name="Venter J.C."/>
            <person name="Wang Z."/>
            <person name="Woodage T."/>
            <person name="Zheng X.H."/>
            <person name="Zhong F."/>
        </authorList>
    </citation>
    <scope>NUCLEOTIDE SEQUENCE [LARGE SCALE GENOMIC DNA]</scope>
    <source>
        <strain>BN</strain>
        <strain evidence="2">Sprague-Dawley</strain>
    </source>
</reference>
<sequence length="124" mass="14138">MVKLSVVIHLKKIDSLSHRSYQLSRAPEPGVGAPSRVLIGLVLYQVSVGNQSCSEFMSTAILLYSRKCCFTSVIHFLFPHSLSVPFSNSFPQTLNSLYRDHLWISVHVHIYVCTYIHADYTYFK</sequence>
<evidence type="ECO:0000313" key="2">
    <source>
        <dbReference type="Proteomes" id="UP000234681"/>
    </source>
</evidence>
<gene>
    <name evidence="1" type="ORF">rCG_56056</name>
</gene>